<dbReference type="InterPro" id="IPR036291">
    <property type="entry name" value="NAD(P)-bd_dom_sf"/>
</dbReference>
<dbReference type="GO" id="GO:0016491">
    <property type="term" value="F:oxidoreductase activity"/>
    <property type="evidence" value="ECO:0007669"/>
    <property type="project" value="UniProtKB-KW"/>
</dbReference>
<proteinExistence type="predicted"/>
<evidence type="ECO:0000313" key="4">
    <source>
        <dbReference type="Proteomes" id="UP000636709"/>
    </source>
</evidence>
<keyword evidence="2" id="KW-0560">Oxidoreductase</keyword>
<dbReference type="AlphaFoldDB" id="A0A835FZ64"/>
<organism evidence="3 4">
    <name type="scientific">Digitaria exilis</name>
    <dbReference type="NCBI Taxonomy" id="1010633"/>
    <lineage>
        <taxon>Eukaryota</taxon>
        <taxon>Viridiplantae</taxon>
        <taxon>Streptophyta</taxon>
        <taxon>Embryophyta</taxon>
        <taxon>Tracheophyta</taxon>
        <taxon>Spermatophyta</taxon>
        <taxon>Magnoliopsida</taxon>
        <taxon>Liliopsida</taxon>
        <taxon>Poales</taxon>
        <taxon>Poaceae</taxon>
        <taxon>PACMAD clade</taxon>
        <taxon>Panicoideae</taxon>
        <taxon>Panicodae</taxon>
        <taxon>Paniceae</taxon>
        <taxon>Anthephorinae</taxon>
        <taxon>Digitaria</taxon>
    </lineage>
</organism>
<comment type="caution">
    <text evidence="3">The sequence shown here is derived from an EMBL/GenBank/DDBJ whole genome shotgun (WGS) entry which is preliminary data.</text>
</comment>
<dbReference type="InterPro" id="IPR045000">
    <property type="entry name" value="TR"/>
</dbReference>
<name>A0A835FZ64_9POAL</name>
<evidence type="ECO:0000256" key="1">
    <source>
        <dbReference type="ARBA" id="ARBA00022857"/>
    </source>
</evidence>
<sequence length="98" mass="10567">MNQLTQSLAVEWAKGNVRVKCLDLEVALKAQTRRGGDGADLHGTHQRAGGGDRVAASLVSFLCVPAASYITTQVICADGCRRLGLCHSYLRTPRRQSN</sequence>
<reference evidence="3" key="1">
    <citation type="submission" date="2020-07" db="EMBL/GenBank/DDBJ databases">
        <title>Genome sequence and genetic diversity analysis of an under-domesticated orphan crop, white fonio (Digitaria exilis).</title>
        <authorList>
            <person name="Bennetzen J.L."/>
            <person name="Chen S."/>
            <person name="Ma X."/>
            <person name="Wang X."/>
            <person name="Yssel A.E.J."/>
            <person name="Chaluvadi S.R."/>
            <person name="Johnson M."/>
            <person name="Gangashetty P."/>
            <person name="Hamidou F."/>
            <person name="Sanogo M.D."/>
            <person name="Zwaenepoel A."/>
            <person name="Wallace J."/>
            <person name="Van De Peer Y."/>
            <person name="Van Deynze A."/>
        </authorList>
    </citation>
    <scope>NUCLEOTIDE SEQUENCE</scope>
    <source>
        <tissue evidence="3">Leaves</tissue>
    </source>
</reference>
<dbReference type="Gene3D" id="3.40.50.720">
    <property type="entry name" value="NAD(P)-binding Rossmann-like Domain"/>
    <property type="match status" value="1"/>
</dbReference>
<evidence type="ECO:0000313" key="3">
    <source>
        <dbReference type="EMBL" id="KAF8780908.1"/>
    </source>
</evidence>
<dbReference type="PANTHER" id="PTHR42898:SF39">
    <property type="entry name" value="OS11G0438700 PROTEIN"/>
    <property type="match status" value="1"/>
</dbReference>
<keyword evidence="1" id="KW-0521">NADP</keyword>
<dbReference type="Proteomes" id="UP000636709">
    <property type="component" value="Unassembled WGS sequence"/>
</dbReference>
<accession>A0A835FZ64</accession>
<protein>
    <submittedName>
        <fullName evidence="3">Uncharacterized protein</fullName>
    </submittedName>
</protein>
<keyword evidence="4" id="KW-1185">Reference proteome</keyword>
<dbReference type="EMBL" id="JACEFO010000112">
    <property type="protein sequence ID" value="KAF8780908.1"/>
    <property type="molecule type" value="Genomic_DNA"/>
</dbReference>
<dbReference type="SUPFAM" id="SSF51735">
    <property type="entry name" value="NAD(P)-binding Rossmann-fold domains"/>
    <property type="match status" value="1"/>
</dbReference>
<evidence type="ECO:0000256" key="2">
    <source>
        <dbReference type="ARBA" id="ARBA00023002"/>
    </source>
</evidence>
<dbReference type="PANTHER" id="PTHR42898">
    <property type="entry name" value="TROPINONE REDUCTASE"/>
    <property type="match status" value="1"/>
</dbReference>
<gene>
    <name evidence="3" type="ORF">HU200_000871</name>
</gene>